<evidence type="ECO:0000313" key="4">
    <source>
        <dbReference type="Proteomes" id="UP000256884"/>
    </source>
</evidence>
<evidence type="ECO:0000256" key="1">
    <source>
        <dbReference type="ARBA" id="ARBA00022801"/>
    </source>
</evidence>
<dbReference type="Gene3D" id="3.40.50.1820">
    <property type="entry name" value="alpha/beta hydrolase"/>
    <property type="match status" value="1"/>
</dbReference>
<dbReference type="GO" id="GO:0016020">
    <property type="term" value="C:membrane"/>
    <property type="evidence" value="ECO:0007669"/>
    <property type="project" value="TreeGrafter"/>
</dbReference>
<dbReference type="InterPro" id="IPR029058">
    <property type="entry name" value="AB_hydrolase_fold"/>
</dbReference>
<dbReference type="PANTHER" id="PTHR43798">
    <property type="entry name" value="MONOACYLGLYCEROL LIPASE"/>
    <property type="match status" value="1"/>
</dbReference>
<gene>
    <name evidence="3" type="ORF">C7448_10327</name>
</gene>
<protein>
    <submittedName>
        <fullName evidence="3">Pimeloyl-ACP methyl ester carboxylesterase</fullName>
    </submittedName>
</protein>
<dbReference type="Proteomes" id="UP000256884">
    <property type="component" value="Unassembled WGS sequence"/>
</dbReference>
<keyword evidence="4" id="KW-1185">Reference proteome</keyword>
<sequence length="247" mass="28201">MKNTITPKKHERVNINGLEIYYEVYGKGQPLLLLHGFTQSSIAWQKYIKEYYNDFEVYLIDLRGHGKSSKFEKQFSVRAASEDILSLIKKLSIDKIKGIGLSFGGDVLLELSSMSPELVEAMVIIGANGNWDSQNFPSMLNTFNYNNIEKFQWIRDYHAGGEEQIKGILNQLANYKIKLTDEELKRIKAKTLLVLGDKAEQISLDSVVQLHQTLNDSQLWVVPNTGHYAHDGDNKTEFLRLSKAFLK</sequence>
<dbReference type="InterPro" id="IPR050266">
    <property type="entry name" value="AB_hydrolase_sf"/>
</dbReference>
<proteinExistence type="predicted"/>
<dbReference type="AlphaFoldDB" id="A0A3E0I289"/>
<dbReference type="EMBL" id="QUNS01000003">
    <property type="protein sequence ID" value="REH52295.1"/>
    <property type="molecule type" value="Genomic_DNA"/>
</dbReference>
<name>A0A3E0I289_9FLAO</name>
<comment type="caution">
    <text evidence="3">The sequence shown here is derived from an EMBL/GenBank/DDBJ whole genome shotgun (WGS) entry which is preliminary data.</text>
</comment>
<dbReference type="PANTHER" id="PTHR43798:SF31">
    <property type="entry name" value="AB HYDROLASE SUPERFAMILY PROTEIN YCLE"/>
    <property type="match status" value="1"/>
</dbReference>
<evidence type="ECO:0000313" key="3">
    <source>
        <dbReference type="EMBL" id="REH52295.1"/>
    </source>
</evidence>
<feature type="domain" description="AB hydrolase-1" evidence="2">
    <location>
        <begin position="30"/>
        <end position="156"/>
    </location>
</feature>
<dbReference type="Pfam" id="PF00561">
    <property type="entry name" value="Abhydrolase_1"/>
    <property type="match status" value="1"/>
</dbReference>
<reference evidence="3 4" key="1">
    <citation type="submission" date="2018-08" db="EMBL/GenBank/DDBJ databases">
        <title>Genomic Encyclopedia of Type Strains, Phase IV (KMG-IV): sequencing the most valuable type-strain genomes for metagenomic binning, comparative biology and taxonomic classification.</title>
        <authorList>
            <person name="Goeker M."/>
        </authorList>
    </citation>
    <scope>NUCLEOTIDE SEQUENCE [LARGE SCALE GENOMIC DNA]</scope>
    <source>
        <strain evidence="3 4">DSM 18841</strain>
    </source>
</reference>
<dbReference type="GO" id="GO:0016787">
    <property type="term" value="F:hydrolase activity"/>
    <property type="evidence" value="ECO:0007669"/>
    <property type="project" value="UniProtKB-KW"/>
</dbReference>
<dbReference type="InterPro" id="IPR000073">
    <property type="entry name" value="AB_hydrolase_1"/>
</dbReference>
<accession>A0A3E0I289</accession>
<dbReference type="SUPFAM" id="SSF53474">
    <property type="entry name" value="alpha/beta-Hydrolases"/>
    <property type="match status" value="1"/>
</dbReference>
<keyword evidence="1" id="KW-0378">Hydrolase</keyword>
<evidence type="ECO:0000259" key="2">
    <source>
        <dbReference type="Pfam" id="PF00561"/>
    </source>
</evidence>
<organism evidence="3 4">
    <name type="scientific">Tenacibaculum gallaicum</name>
    <dbReference type="NCBI Taxonomy" id="561505"/>
    <lineage>
        <taxon>Bacteria</taxon>
        <taxon>Pseudomonadati</taxon>
        <taxon>Bacteroidota</taxon>
        <taxon>Flavobacteriia</taxon>
        <taxon>Flavobacteriales</taxon>
        <taxon>Flavobacteriaceae</taxon>
        <taxon>Tenacibaculum</taxon>
    </lineage>
</organism>
<dbReference type="RefSeq" id="WP_211321894.1">
    <property type="nucleotide sequence ID" value="NZ_QUNS01000003.1"/>
</dbReference>